<dbReference type="InterPro" id="IPR037621">
    <property type="entry name" value="LIP-1_SAM_2"/>
</dbReference>
<proteinExistence type="predicted"/>
<organism evidence="4 5">
    <name type="scientific">Priapulus caudatus</name>
    <name type="common">Priapulid worm</name>
    <dbReference type="NCBI Taxonomy" id="37621"/>
    <lineage>
        <taxon>Eukaryota</taxon>
        <taxon>Metazoa</taxon>
        <taxon>Ecdysozoa</taxon>
        <taxon>Scalidophora</taxon>
        <taxon>Priapulida</taxon>
        <taxon>Priapulimorpha</taxon>
        <taxon>Priapulimorphida</taxon>
        <taxon>Priapulidae</taxon>
        <taxon>Priapulus</taxon>
    </lineage>
</organism>
<dbReference type="Gene3D" id="1.10.150.50">
    <property type="entry name" value="Transcription Factor, Ets-1"/>
    <property type="match status" value="2"/>
</dbReference>
<dbReference type="Proteomes" id="UP000695022">
    <property type="component" value="Unplaced"/>
</dbReference>
<dbReference type="GeneID" id="106808033"/>
<reference evidence="5" key="1">
    <citation type="submission" date="2025-08" db="UniProtKB">
        <authorList>
            <consortium name="RefSeq"/>
        </authorList>
    </citation>
    <scope>IDENTIFICATION</scope>
</reference>
<dbReference type="SUPFAM" id="SSF47769">
    <property type="entry name" value="SAM/Pointed domain"/>
    <property type="match status" value="2"/>
</dbReference>
<gene>
    <name evidence="5" type="primary">LOC106808033</name>
</gene>
<dbReference type="Pfam" id="PF07647">
    <property type="entry name" value="SAM_2"/>
    <property type="match status" value="1"/>
</dbReference>
<dbReference type="InterPro" id="IPR029515">
    <property type="entry name" value="Liprin"/>
</dbReference>
<evidence type="ECO:0000313" key="4">
    <source>
        <dbReference type="Proteomes" id="UP000695022"/>
    </source>
</evidence>
<evidence type="ECO:0000313" key="5">
    <source>
        <dbReference type="RefSeq" id="XP_014666067.1"/>
    </source>
</evidence>
<dbReference type="PANTHER" id="PTHR12587">
    <property type="entry name" value="LAR INTERACTING PROTEIN LIP -RELATED PROTEIN"/>
    <property type="match status" value="1"/>
</dbReference>
<dbReference type="InterPro" id="IPR013761">
    <property type="entry name" value="SAM/pointed_sf"/>
</dbReference>
<feature type="domain" description="SAM" evidence="3">
    <location>
        <begin position="9"/>
        <end position="66"/>
    </location>
</feature>
<name>A0ABM1E1J6_PRICU</name>
<dbReference type="CDD" id="cd09565">
    <property type="entry name" value="SAM_liprin-alpha1_2_3_4_repeat2"/>
    <property type="match status" value="1"/>
</dbReference>
<keyword evidence="2" id="KW-0175">Coiled coil</keyword>
<keyword evidence="4" id="KW-1185">Reference proteome</keyword>
<dbReference type="SMART" id="SM00454">
    <property type="entry name" value="SAM"/>
    <property type="match status" value="2"/>
</dbReference>
<dbReference type="PROSITE" id="PS50105">
    <property type="entry name" value="SAM_DOMAIN"/>
    <property type="match status" value="1"/>
</dbReference>
<dbReference type="Pfam" id="PF00536">
    <property type="entry name" value="SAM_1"/>
    <property type="match status" value="1"/>
</dbReference>
<dbReference type="PANTHER" id="PTHR12587:SF20">
    <property type="entry name" value="LIPRIN-ALPHA, ISOFORM E"/>
    <property type="match status" value="1"/>
</dbReference>
<keyword evidence="1" id="KW-0677">Repeat</keyword>
<evidence type="ECO:0000256" key="2">
    <source>
        <dbReference type="ARBA" id="ARBA00023054"/>
    </source>
</evidence>
<evidence type="ECO:0000256" key="1">
    <source>
        <dbReference type="ARBA" id="ARBA00022737"/>
    </source>
</evidence>
<dbReference type="RefSeq" id="XP_014666067.1">
    <property type="nucleotide sequence ID" value="XM_014810581.1"/>
</dbReference>
<sequence>MNHEWIGNDWLPSLGLPQYRSTFMECLVDARMLDHLSKKDLRVHLKMVDSLHRTSLQYGINCLKRLNYDKKELERRRENSAADMKDVLVWTNERVIKWVNSIGLREFAGNLRESGVHGALSALDESFNADSMALALQVPKSERAGYRYLHLCGTTPCRSRSSSISNCSALEQQAETAEACGHRLLSDGVHMLRTMAARDARAWVGGIVCALSCETGETRGMGRYRLRTLV</sequence>
<dbReference type="InterPro" id="IPR001660">
    <property type="entry name" value="SAM"/>
</dbReference>
<accession>A0ABM1E1J6</accession>
<protein>
    <submittedName>
        <fullName evidence="5">LOW QUALITY PROTEIN: liprin-alpha-4-like</fullName>
    </submittedName>
</protein>
<evidence type="ECO:0000259" key="3">
    <source>
        <dbReference type="PROSITE" id="PS50105"/>
    </source>
</evidence>